<protein>
    <recommendedName>
        <fullName evidence="5">Flavin-containing monooxygenase</fullName>
        <ecNumber evidence="5">1.-.-.-</ecNumber>
    </recommendedName>
</protein>
<name>A0AAV5JLD3_9ROSI</name>
<sequence>MIKCAHEDGKVEFLDGSAVYADAIIHCTGYKYHFPFLNTNGKVTVDDNRVGPLYEHVFPPSLAPWLSFVGLPNLTQPALLMELQAKWVAKVLSGKLKLPTEEEMTTSAQGFYQHLDQVGWPKRLTHQLLQDKIDYENWLLLS</sequence>
<dbReference type="Pfam" id="PF00743">
    <property type="entry name" value="FMO-like"/>
    <property type="match status" value="1"/>
</dbReference>
<dbReference type="Gene3D" id="3.50.50.60">
    <property type="entry name" value="FAD/NAD(P)-binding domain"/>
    <property type="match status" value="2"/>
</dbReference>
<evidence type="ECO:0000256" key="2">
    <source>
        <dbReference type="ARBA" id="ARBA00022630"/>
    </source>
</evidence>
<proteinExistence type="inferred from homology"/>
<evidence type="ECO:0000313" key="6">
    <source>
        <dbReference type="EMBL" id="GKV12875.1"/>
    </source>
</evidence>
<dbReference type="EMBL" id="BPVZ01000037">
    <property type="protein sequence ID" value="GKV12875.1"/>
    <property type="molecule type" value="Genomic_DNA"/>
</dbReference>
<reference evidence="6 7" key="1">
    <citation type="journal article" date="2021" name="Commun. Biol.">
        <title>The genome of Shorea leprosula (Dipterocarpaceae) highlights the ecological relevance of drought in aseasonal tropical rainforests.</title>
        <authorList>
            <person name="Ng K.K.S."/>
            <person name="Kobayashi M.J."/>
            <person name="Fawcett J.A."/>
            <person name="Hatakeyama M."/>
            <person name="Paape T."/>
            <person name="Ng C.H."/>
            <person name="Ang C.C."/>
            <person name="Tnah L.H."/>
            <person name="Lee C.T."/>
            <person name="Nishiyama T."/>
            <person name="Sese J."/>
            <person name="O'Brien M.J."/>
            <person name="Copetti D."/>
            <person name="Mohd Noor M.I."/>
            <person name="Ong R.C."/>
            <person name="Putra M."/>
            <person name="Sireger I.Z."/>
            <person name="Indrioko S."/>
            <person name="Kosugi Y."/>
            <person name="Izuno A."/>
            <person name="Isagi Y."/>
            <person name="Lee S.L."/>
            <person name="Shimizu K.K."/>
        </authorList>
    </citation>
    <scope>NUCLEOTIDE SEQUENCE [LARGE SCALE GENOMIC DNA]</scope>
    <source>
        <strain evidence="6">214</strain>
    </source>
</reference>
<dbReference type="InterPro" id="IPR020946">
    <property type="entry name" value="Flavin_mOase-like"/>
</dbReference>
<dbReference type="SUPFAM" id="SSF51905">
    <property type="entry name" value="FAD/NAD(P)-binding domain"/>
    <property type="match status" value="1"/>
</dbReference>
<evidence type="ECO:0000256" key="4">
    <source>
        <dbReference type="ARBA" id="ARBA00023002"/>
    </source>
</evidence>
<evidence type="ECO:0000313" key="7">
    <source>
        <dbReference type="Proteomes" id="UP001054252"/>
    </source>
</evidence>
<dbReference type="EC" id="1.-.-.-" evidence="5"/>
<keyword evidence="3 5" id="KW-0274">FAD</keyword>
<evidence type="ECO:0000256" key="3">
    <source>
        <dbReference type="ARBA" id="ARBA00022827"/>
    </source>
</evidence>
<evidence type="ECO:0000256" key="1">
    <source>
        <dbReference type="ARBA" id="ARBA00009183"/>
    </source>
</evidence>
<gene>
    <name evidence="6" type="ORF">SLEP1_g23965</name>
</gene>
<keyword evidence="2 5" id="KW-0285">Flavoprotein</keyword>
<evidence type="ECO:0000256" key="5">
    <source>
        <dbReference type="RuleBase" id="RU361177"/>
    </source>
</evidence>
<dbReference type="PANTHER" id="PTHR23023">
    <property type="entry name" value="DIMETHYLANILINE MONOOXYGENASE"/>
    <property type="match status" value="1"/>
</dbReference>
<dbReference type="Proteomes" id="UP001054252">
    <property type="component" value="Unassembled WGS sequence"/>
</dbReference>
<accession>A0AAV5JLD3</accession>
<keyword evidence="4 5" id="KW-0560">Oxidoreductase</keyword>
<dbReference type="GO" id="GO:0050660">
    <property type="term" value="F:flavin adenine dinucleotide binding"/>
    <property type="evidence" value="ECO:0007669"/>
    <property type="project" value="InterPro"/>
</dbReference>
<dbReference type="InterPro" id="IPR036188">
    <property type="entry name" value="FAD/NAD-bd_sf"/>
</dbReference>
<dbReference type="GO" id="GO:0004499">
    <property type="term" value="F:N,N-dimethylaniline monooxygenase activity"/>
    <property type="evidence" value="ECO:0007669"/>
    <property type="project" value="InterPro"/>
</dbReference>
<keyword evidence="5" id="KW-0503">Monooxygenase</keyword>
<comment type="cofactor">
    <cofactor evidence="5">
        <name>FAD</name>
        <dbReference type="ChEBI" id="CHEBI:57692"/>
    </cofactor>
</comment>
<comment type="caution">
    <text evidence="6">The sequence shown here is derived from an EMBL/GenBank/DDBJ whole genome shotgun (WGS) entry which is preliminary data.</text>
</comment>
<dbReference type="InterPro" id="IPR050346">
    <property type="entry name" value="FMO-like"/>
</dbReference>
<organism evidence="6 7">
    <name type="scientific">Rubroshorea leprosula</name>
    <dbReference type="NCBI Taxonomy" id="152421"/>
    <lineage>
        <taxon>Eukaryota</taxon>
        <taxon>Viridiplantae</taxon>
        <taxon>Streptophyta</taxon>
        <taxon>Embryophyta</taxon>
        <taxon>Tracheophyta</taxon>
        <taxon>Spermatophyta</taxon>
        <taxon>Magnoliopsida</taxon>
        <taxon>eudicotyledons</taxon>
        <taxon>Gunneridae</taxon>
        <taxon>Pentapetalae</taxon>
        <taxon>rosids</taxon>
        <taxon>malvids</taxon>
        <taxon>Malvales</taxon>
        <taxon>Dipterocarpaceae</taxon>
        <taxon>Rubroshorea</taxon>
    </lineage>
</organism>
<keyword evidence="7" id="KW-1185">Reference proteome</keyword>
<comment type="similarity">
    <text evidence="1 5">Belongs to the FMO family.</text>
</comment>
<dbReference type="GO" id="GO:0050661">
    <property type="term" value="F:NADP binding"/>
    <property type="evidence" value="ECO:0007669"/>
    <property type="project" value="InterPro"/>
</dbReference>
<dbReference type="AlphaFoldDB" id="A0AAV5JLD3"/>